<reference evidence="5 6" key="2">
    <citation type="submission" date="2018-11" db="EMBL/GenBank/DDBJ databases">
        <authorList>
            <consortium name="Pathogen Informatics"/>
        </authorList>
    </citation>
    <scope>NUCLEOTIDE SEQUENCE [LARGE SCALE GENOMIC DNA]</scope>
    <source>
        <strain evidence="5 6">MHpl1</strain>
    </source>
</reference>
<keyword evidence="3" id="KW-0808">Transferase</keyword>
<dbReference type="InterPro" id="IPR053384">
    <property type="entry name" value="SAM-dep_methyltransferase"/>
</dbReference>
<dbReference type="AlphaFoldDB" id="A0A0N4X022"/>
<dbReference type="GO" id="GO:0005829">
    <property type="term" value="C:cytosol"/>
    <property type="evidence" value="ECO:0007669"/>
    <property type="project" value="TreeGrafter"/>
</dbReference>
<comment type="similarity">
    <text evidence="1">Belongs to the class I-like SAM-binding methyltransferase superfamily. NNMT/PNMT/TEMT family.</text>
</comment>
<keyword evidence="2" id="KW-0489">Methyltransferase</keyword>
<dbReference type="InterPro" id="IPR029063">
    <property type="entry name" value="SAM-dependent_MTases_sf"/>
</dbReference>
<evidence type="ECO:0000256" key="1">
    <source>
        <dbReference type="ARBA" id="ARBA00007996"/>
    </source>
</evidence>
<dbReference type="Pfam" id="PF01234">
    <property type="entry name" value="NNMT_PNMT_TEMT"/>
    <property type="match status" value="1"/>
</dbReference>
<dbReference type="GO" id="GO:0032259">
    <property type="term" value="P:methylation"/>
    <property type="evidence" value="ECO:0007669"/>
    <property type="project" value="UniProtKB-KW"/>
</dbReference>
<gene>
    <name evidence="5" type="ORF">HPLM_LOCUS17567</name>
</gene>
<dbReference type="GO" id="GO:0008170">
    <property type="term" value="F:N-methyltransferase activity"/>
    <property type="evidence" value="ECO:0007669"/>
    <property type="project" value="TreeGrafter"/>
</dbReference>
<name>A0A0N4X022_HAEPC</name>
<evidence type="ECO:0000256" key="2">
    <source>
        <dbReference type="ARBA" id="ARBA00022603"/>
    </source>
</evidence>
<keyword evidence="6" id="KW-1185">Reference proteome</keyword>
<evidence type="ECO:0000313" key="7">
    <source>
        <dbReference type="WBParaSite" id="HPLM_0001757501-mRNA-1"/>
    </source>
</evidence>
<evidence type="ECO:0000313" key="6">
    <source>
        <dbReference type="Proteomes" id="UP000268014"/>
    </source>
</evidence>
<evidence type="ECO:0000313" key="5">
    <source>
        <dbReference type="EMBL" id="VDO65740.1"/>
    </source>
</evidence>
<reference evidence="7" key="1">
    <citation type="submission" date="2017-02" db="UniProtKB">
        <authorList>
            <consortium name="WormBaseParasite"/>
        </authorList>
    </citation>
    <scope>IDENTIFICATION</scope>
</reference>
<dbReference type="SUPFAM" id="SSF53335">
    <property type="entry name" value="S-adenosyl-L-methionine-dependent methyltransferases"/>
    <property type="match status" value="1"/>
</dbReference>
<dbReference type="Proteomes" id="UP000268014">
    <property type="component" value="Unassembled WGS sequence"/>
</dbReference>
<dbReference type="WBParaSite" id="HPLM_0001757501-mRNA-1">
    <property type="protein sequence ID" value="HPLM_0001757501-mRNA-1"/>
    <property type="gene ID" value="HPLM_0001757501"/>
</dbReference>
<dbReference type="PANTHER" id="PTHR10867">
    <property type="entry name" value="NNMT/PNMT/TEMT FAMILY MEMBER"/>
    <property type="match status" value="1"/>
</dbReference>
<proteinExistence type="inferred from homology"/>
<dbReference type="PANTHER" id="PTHR10867:SF38">
    <property type="entry name" value="NICOTINAMIDE N-METHYLTRANSFERASE"/>
    <property type="match status" value="1"/>
</dbReference>
<sequence>MRNGLASGAPSTLIGTSLSECSIYVHLELETNMVNAPQYFRESIEDGTRMSLFALPVFAHIMLQSMPPSERETLLDIGAGPTVYTALCFRDTVKTIYLSDFLEKNLDVLRKWRNNDSTYDWKPTIRVIKRTEGGMLLSDAEMNDIEAKARAAVKRGGILYANVHEDPVVPDLNDCQVDILVSIFTLESACQTYLQYCQCVQNIVKHLRSGGRLVLGSVLGDESYNSGNQVIFSLLNLTEQQIMNALGRAGIDLDSMKKYVLDEDGVIFLMAIKR</sequence>
<organism evidence="7">
    <name type="scientific">Haemonchus placei</name>
    <name type="common">Barber's pole worm</name>
    <dbReference type="NCBI Taxonomy" id="6290"/>
    <lineage>
        <taxon>Eukaryota</taxon>
        <taxon>Metazoa</taxon>
        <taxon>Ecdysozoa</taxon>
        <taxon>Nematoda</taxon>
        <taxon>Chromadorea</taxon>
        <taxon>Rhabditida</taxon>
        <taxon>Rhabditina</taxon>
        <taxon>Rhabditomorpha</taxon>
        <taxon>Strongyloidea</taxon>
        <taxon>Trichostrongylidae</taxon>
        <taxon>Haemonchus</taxon>
    </lineage>
</organism>
<dbReference type="Gene3D" id="3.40.50.150">
    <property type="entry name" value="Vaccinia Virus protein VP39"/>
    <property type="match status" value="1"/>
</dbReference>
<protein>
    <submittedName>
        <fullName evidence="7">NNMT/PNMT/TEMT family protein</fullName>
    </submittedName>
</protein>
<dbReference type="OMA" id="MFIMATK"/>
<keyword evidence="4" id="KW-0949">S-adenosyl-L-methionine</keyword>
<dbReference type="NCBIfam" id="NF041360">
    <property type="entry name" value="GntF_guanitoxin"/>
    <property type="match status" value="1"/>
</dbReference>
<dbReference type="PROSITE" id="PS51681">
    <property type="entry name" value="SAM_MT_NNMT_PNMT_TEMT"/>
    <property type="match status" value="1"/>
</dbReference>
<accession>A0A0N4X022</accession>
<evidence type="ECO:0000256" key="3">
    <source>
        <dbReference type="ARBA" id="ARBA00022679"/>
    </source>
</evidence>
<dbReference type="OrthoDB" id="10050085at2759"/>
<dbReference type="InterPro" id="IPR000940">
    <property type="entry name" value="NNMT_TEMT_trans"/>
</dbReference>
<evidence type="ECO:0000256" key="4">
    <source>
        <dbReference type="ARBA" id="ARBA00022691"/>
    </source>
</evidence>
<dbReference type="STRING" id="6290.A0A0N4X022"/>
<dbReference type="EMBL" id="UZAF01020031">
    <property type="protein sequence ID" value="VDO65740.1"/>
    <property type="molecule type" value="Genomic_DNA"/>
</dbReference>